<evidence type="ECO:0000313" key="6">
    <source>
        <dbReference type="Proteomes" id="UP001595758"/>
    </source>
</evidence>
<feature type="domain" description="RCC1-like" evidence="4">
    <location>
        <begin position="147"/>
        <end position="481"/>
    </location>
</feature>
<name>A0ABV8CCS3_9GAMM</name>
<accession>A0ABV8CCS3</accession>
<dbReference type="SUPFAM" id="SSF50985">
    <property type="entry name" value="RCC1/BLIP-II"/>
    <property type="match status" value="1"/>
</dbReference>
<dbReference type="EMBL" id="JBHSAB010000001">
    <property type="protein sequence ID" value="MFC3907747.1"/>
    <property type="molecule type" value="Genomic_DNA"/>
</dbReference>
<keyword evidence="1" id="KW-0344">Guanine-nucleotide releasing factor</keyword>
<dbReference type="RefSeq" id="WP_382340389.1">
    <property type="nucleotide sequence ID" value="NZ_JBHSAB010000001.1"/>
</dbReference>
<dbReference type="InterPro" id="IPR009091">
    <property type="entry name" value="RCC1/BLIP-II"/>
</dbReference>
<keyword evidence="3" id="KW-0732">Signal</keyword>
<dbReference type="PROSITE" id="PS50012">
    <property type="entry name" value="RCC1_3"/>
    <property type="match status" value="6"/>
</dbReference>
<evidence type="ECO:0000313" key="5">
    <source>
        <dbReference type="EMBL" id="MFC3907747.1"/>
    </source>
</evidence>
<protein>
    <submittedName>
        <fullName evidence="5">RCC1 domain-containing protein</fullName>
    </submittedName>
</protein>
<dbReference type="PANTHER" id="PTHR45982">
    <property type="entry name" value="REGULATOR OF CHROMOSOME CONDENSATION"/>
    <property type="match status" value="1"/>
</dbReference>
<keyword evidence="6" id="KW-1185">Reference proteome</keyword>
<evidence type="ECO:0000256" key="3">
    <source>
        <dbReference type="SAM" id="SignalP"/>
    </source>
</evidence>
<dbReference type="InterPro" id="IPR058923">
    <property type="entry name" value="RCC1-like_dom"/>
</dbReference>
<sequence>MHLIRIITGFSAVMLSCGSYATATPKFTITPLTSTTLRVSQSDIAVVNYQVTNNTQITRQLTIQPITGVAQITGGGNCSSPFTLAPHQSCTLSLRINGSQMTGNINGGPVVCKTFGSGNSQPDPFLCSQPAVSGVLNVTYQRQSGSVKCWGSNTVGQLGIGSLTPPASPLYAPDIAVVNLTNAAEISAGTGYACALATSGTSVCWGANNVGQLGDNKQGTDSASPVSVLGVTTATQISAGENHACVVLASGQVQCWGQNTDGQLGNNSTITSAFPVTVSNITNAIDVSAGQGHTCAVLATGQVNCWGLNTEGQLGDGSNNPSLVPVQVTGIDNAIAVTSASNTSCALLSTGTVKCWGYNAQGQLGNGVPVPGASSNVPVDVIALSNVKAISGRGDHVCGLINDGTIKCWGINGVGQLGNGDAPNDNSTPTFVVGLDGSTITGAIGVSSGLVHACALLSSGQMQCWGENVAGQLGIGNNDGNVYDIAQMVIGNLGIGLRLLEHVSDDISCAIVQ</sequence>
<evidence type="ECO:0000256" key="1">
    <source>
        <dbReference type="ARBA" id="ARBA00022658"/>
    </source>
</evidence>
<evidence type="ECO:0000256" key="2">
    <source>
        <dbReference type="ARBA" id="ARBA00022737"/>
    </source>
</evidence>
<reference evidence="6" key="1">
    <citation type="journal article" date="2019" name="Int. J. Syst. Evol. Microbiol.">
        <title>The Global Catalogue of Microorganisms (GCM) 10K type strain sequencing project: providing services to taxonomists for standard genome sequencing and annotation.</title>
        <authorList>
            <consortium name="The Broad Institute Genomics Platform"/>
            <consortium name="The Broad Institute Genome Sequencing Center for Infectious Disease"/>
            <person name="Wu L."/>
            <person name="Ma J."/>
        </authorList>
    </citation>
    <scope>NUCLEOTIDE SEQUENCE [LARGE SCALE GENOMIC DNA]</scope>
    <source>
        <strain evidence="6">CCUG 59858</strain>
    </source>
</reference>
<dbReference type="Pfam" id="PF25390">
    <property type="entry name" value="WD40_RLD"/>
    <property type="match status" value="1"/>
</dbReference>
<organism evidence="5 6">
    <name type="scientific">Legionella dresdenensis</name>
    <dbReference type="NCBI Taxonomy" id="450200"/>
    <lineage>
        <taxon>Bacteria</taxon>
        <taxon>Pseudomonadati</taxon>
        <taxon>Pseudomonadota</taxon>
        <taxon>Gammaproteobacteria</taxon>
        <taxon>Legionellales</taxon>
        <taxon>Legionellaceae</taxon>
        <taxon>Legionella</taxon>
    </lineage>
</organism>
<feature type="signal peptide" evidence="3">
    <location>
        <begin position="1"/>
        <end position="21"/>
    </location>
</feature>
<feature type="chain" id="PRO_5045613109" evidence="3">
    <location>
        <begin position="22"/>
        <end position="513"/>
    </location>
</feature>
<dbReference type="PRINTS" id="PR00633">
    <property type="entry name" value="RCCNDNSATION"/>
</dbReference>
<dbReference type="Proteomes" id="UP001595758">
    <property type="component" value="Unassembled WGS sequence"/>
</dbReference>
<dbReference type="PANTHER" id="PTHR45982:SF1">
    <property type="entry name" value="REGULATOR OF CHROMOSOME CONDENSATION"/>
    <property type="match status" value="1"/>
</dbReference>
<dbReference type="PROSITE" id="PS51257">
    <property type="entry name" value="PROKAR_LIPOPROTEIN"/>
    <property type="match status" value="1"/>
</dbReference>
<proteinExistence type="predicted"/>
<dbReference type="InterPro" id="IPR000408">
    <property type="entry name" value="Reg_chr_condens"/>
</dbReference>
<dbReference type="InterPro" id="IPR051553">
    <property type="entry name" value="Ran_GTPase-activating"/>
</dbReference>
<keyword evidence="2" id="KW-0677">Repeat</keyword>
<evidence type="ECO:0000259" key="4">
    <source>
        <dbReference type="Pfam" id="PF25390"/>
    </source>
</evidence>
<dbReference type="Gene3D" id="2.130.10.30">
    <property type="entry name" value="Regulator of chromosome condensation 1/beta-lactamase-inhibitor protein II"/>
    <property type="match status" value="2"/>
</dbReference>
<gene>
    <name evidence="5" type="ORF">ACFORL_01460</name>
</gene>
<comment type="caution">
    <text evidence="5">The sequence shown here is derived from an EMBL/GenBank/DDBJ whole genome shotgun (WGS) entry which is preliminary data.</text>
</comment>